<organism evidence="2 3">
    <name type="scientific">Candidatus Kerfeldbacteria bacterium CG08_land_8_20_14_0_20_42_7</name>
    <dbReference type="NCBI Taxonomy" id="2014245"/>
    <lineage>
        <taxon>Bacteria</taxon>
        <taxon>Candidatus Kerfeldiibacteriota</taxon>
    </lineage>
</organism>
<proteinExistence type="predicted"/>
<keyword evidence="1" id="KW-0472">Membrane</keyword>
<protein>
    <submittedName>
        <fullName evidence="2">Uncharacterized protein</fullName>
    </submittedName>
</protein>
<keyword evidence="1" id="KW-0812">Transmembrane</keyword>
<sequence length="194" mass="22017">MEENMLQNMPKKGNPALWIILIVVVLIAVAAILYFGDFFNANSNTNTVANTNTETNTIVKENVDLTLNTEIILDTTDWKTYNNSNFKYSIKYPSNWIVKESDSLNIGPYVSVLPPNWEERSTLETGPGIMINKVAEIPSGDLVENTQTVSINNYHPIRQIENGLKATYVTYFSYNDEFISVSWDEEFGDQPDYP</sequence>
<comment type="caution">
    <text evidence="2">The sequence shown here is derived from an EMBL/GenBank/DDBJ whole genome shotgun (WGS) entry which is preliminary data.</text>
</comment>
<keyword evidence="1" id="KW-1133">Transmembrane helix</keyword>
<accession>A0A2H0YRM1</accession>
<evidence type="ECO:0000313" key="3">
    <source>
        <dbReference type="Proteomes" id="UP000228711"/>
    </source>
</evidence>
<feature type="transmembrane region" description="Helical" evidence="1">
    <location>
        <begin position="16"/>
        <end position="36"/>
    </location>
</feature>
<evidence type="ECO:0000256" key="1">
    <source>
        <dbReference type="SAM" id="Phobius"/>
    </source>
</evidence>
<dbReference type="AlphaFoldDB" id="A0A2H0YRM1"/>
<dbReference type="Proteomes" id="UP000228711">
    <property type="component" value="Unassembled WGS sequence"/>
</dbReference>
<dbReference type="EMBL" id="PEXV01000158">
    <property type="protein sequence ID" value="PIS41086.1"/>
    <property type="molecule type" value="Genomic_DNA"/>
</dbReference>
<evidence type="ECO:0000313" key="2">
    <source>
        <dbReference type="EMBL" id="PIS41086.1"/>
    </source>
</evidence>
<name>A0A2H0YRM1_9BACT</name>
<feature type="non-terminal residue" evidence="2">
    <location>
        <position position="194"/>
    </location>
</feature>
<reference evidence="3" key="1">
    <citation type="submission" date="2017-09" db="EMBL/GenBank/DDBJ databases">
        <title>Depth-based differentiation of microbial function through sediment-hosted aquifers and enrichment of novel symbionts in the deep terrestrial subsurface.</title>
        <authorList>
            <person name="Probst A.J."/>
            <person name="Ladd B."/>
            <person name="Jarett J.K."/>
            <person name="Geller-Mcgrath D.E."/>
            <person name="Sieber C.M.K."/>
            <person name="Emerson J.B."/>
            <person name="Anantharaman K."/>
            <person name="Thomas B.C."/>
            <person name="Malmstrom R."/>
            <person name="Stieglmeier M."/>
            <person name="Klingl A."/>
            <person name="Woyke T."/>
            <person name="Ryan C.M."/>
            <person name="Banfield J.F."/>
        </authorList>
    </citation>
    <scope>NUCLEOTIDE SEQUENCE [LARGE SCALE GENOMIC DNA]</scope>
</reference>
<gene>
    <name evidence="2" type="ORF">COT25_04975</name>
</gene>